<dbReference type="PROSITE" id="PS51755">
    <property type="entry name" value="OMPR_PHOB"/>
    <property type="match status" value="1"/>
</dbReference>
<proteinExistence type="predicted"/>
<feature type="region of interest" description="Disordered" evidence="4">
    <location>
        <begin position="227"/>
        <end position="248"/>
    </location>
</feature>
<evidence type="ECO:0000256" key="1">
    <source>
        <dbReference type="ARBA" id="ARBA00023125"/>
    </source>
</evidence>
<dbReference type="InterPro" id="IPR039420">
    <property type="entry name" value="WalR-like"/>
</dbReference>
<comment type="caution">
    <text evidence="7">The sequence shown here is derived from an EMBL/GenBank/DDBJ whole genome shotgun (WGS) entry which is preliminary data.</text>
</comment>
<feature type="compositionally biased region" description="Basic and acidic residues" evidence="4">
    <location>
        <begin position="227"/>
        <end position="236"/>
    </location>
</feature>
<dbReference type="SUPFAM" id="SSF52172">
    <property type="entry name" value="CheY-like"/>
    <property type="match status" value="1"/>
</dbReference>
<dbReference type="PANTHER" id="PTHR48111:SF50">
    <property type="entry name" value="KDP OPERON TRANSCRIPTIONAL REGULATORY PROTEIN KDPE"/>
    <property type="match status" value="1"/>
</dbReference>
<keyword evidence="8" id="KW-1185">Reference proteome</keyword>
<dbReference type="GO" id="GO:0032993">
    <property type="term" value="C:protein-DNA complex"/>
    <property type="evidence" value="ECO:0007669"/>
    <property type="project" value="TreeGrafter"/>
</dbReference>
<dbReference type="InterPro" id="IPR011006">
    <property type="entry name" value="CheY-like_superfamily"/>
</dbReference>
<sequence>MSGPAPEIVLVVDDEPQIHRFLGPALAAAGYEPLRAETAREGLRLAAARGPACVLLDLGLPDMDGKEALARLRAFSAVPVIVVSARDREAEKVAALDAGADDYVDKPFGLAELLARIRAAARRALRAGKAEPVLRTGPLQVDLEHRLARVAGVALHLTPREWELLAMLARDAGKVVTGQRLLTAIWGEAHKADTQYLRVYVGQLRQKLGEAGRLLRTEPGVGYRLLAEDRGDDRGEGSPAASPRPVPG</sequence>
<dbReference type="GO" id="GO:0000976">
    <property type="term" value="F:transcription cis-regulatory region binding"/>
    <property type="evidence" value="ECO:0007669"/>
    <property type="project" value="TreeGrafter"/>
</dbReference>
<dbReference type="Pfam" id="PF00072">
    <property type="entry name" value="Response_reg"/>
    <property type="match status" value="1"/>
</dbReference>
<dbReference type="PROSITE" id="PS50110">
    <property type="entry name" value="RESPONSE_REGULATORY"/>
    <property type="match status" value="1"/>
</dbReference>
<dbReference type="SMART" id="SM00862">
    <property type="entry name" value="Trans_reg_C"/>
    <property type="match status" value="1"/>
</dbReference>
<dbReference type="AlphaFoldDB" id="A0A9X1YBM4"/>
<dbReference type="EMBL" id="JALPRX010000078">
    <property type="protein sequence ID" value="MCK8786293.1"/>
    <property type="molecule type" value="Genomic_DNA"/>
</dbReference>
<dbReference type="GO" id="GO:0006355">
    <property type="term" value="P:regulation of DNA-templated transcription"/>
    <property type="evidence" value="ECO:0007669"/>
    <property type="project" value="InterPro"/>
</dbReference>
<evidence type="ECO:0000256" key="4">
    <source>
        <dbReference type="SAM" id="MobiDB-lite"/>
    </source>
</evidence>
<dbReference type="CDD" id="cd17620">
    <property type="entry name" value="REC_OmpR_KdpE-like"/>
    <property type="match status" value="1"/>
</dbReference>
<feature type="domain" description="OmpR/PhoB-type" evidence="6">
    <location>
        <begin position="131"/>
        <end position="227"/>
    </location>
</feature>
<reference evidence="7" key="1">
    <citation type="submission" date="2022-04" db="EMBL/GenBank/DDBJ databases">
        <title>Roseomonas acroporae sp. nov., isolated from coral Acropora digitifera.</title>
        <authorList>
            <person name="Sun H."/>
        </authorList>
    </citation>
    <scope>NUCLEOTIDE SEQUENCE</scope>
    <source>
        <strain evidence="7">NAR14</strain>
    </source>
</reference>
<dbReference type="GO" id="GO:0005829">
    <property type="term" value="C:cytosol"/>
    <property type="evidence" value="ECO:0007669"/>
    <property type="project" value="TreeGrafter"/>
</dbReference>
<evidence type="ECO:0000259" key="6">
    <source>
        <dbReference type="PROSITE" id="PS51755"/>
    </source>
</evidence>
<organism evidence="7 8">
    <name type="scientific">Roseomonas acroporae</name>
    <dbReference type="NCBI Taxonomy" id="2937791"/>
    <lineage>
        <taxon>Bacteria</taxon>
        <taxon>Pseudomonadati</taxon>
        <taxon>Pseudomonadota</taxon>
        <taxon>Alphaproteobacteria</taxon>
        <taxon>Acetobacterales</taxon>
        <taxon>Roseomonadaceae</taxon>
        <taxon>Roseomonas</taxon>
    </lineage>
</organism>
<evidence type="ECO:0000313" key="7">
    <source>
        <dbReference type="EMBL" id="MCK8786293.1"/>
    </source>
</evidence>
<evidence type="ECO:0000256" key="3">
    <source>
        <dbReference type="PROSITE-ProRule" id="PRU01091"/>
    </source>
</evidence>
<dbReference type="InterPro" id="IPR016032">
    <property type="entry name" value="Sig_transdc_resp-reg_C-effctor"/>
</dbReference>
<dbReference type="GO" id="GO:0000156">
    <property type="term" value="F:phosphorelay response regulator activity"/>
    <property type="evidence" value="ECO:0007669"/>
    <property type="project" value="TreeGrafter"/>
</dbReference>
<dbReference type="InterPro" id="IPR001789">
    <property type="entry name" value="Sig_transdc_resp-reg_receiver"/>
</dbReference>
<dbReference type="Pfam" id="PF00486">
    <property type="entry name" value="Trans_reg_C"/>
    <property type="match status" value="1"/>
</dbReference>
<dbReference type="PANTHER" id="PTHR48111">
    <property type="entry name" value="REGULATOR OF RPOS"/>
    <property type="match status" value="1"/>
</dbReference>
<evidence type="ECO:0000259" key="5">
    <source>
        <dbReference type="PROSITE" id="PS50110"/>
    </source>
</evidence>
<dbReference type="Gene3D" id="3.40.50.2300">
    <property type="match status" value="1"/>
</dbReference>
<feature type="domain" description="Response regulatory" evidence="5">
    <location>
        <begin position="8"/>
        <end position="121"/>
    </location>
</feature>
<dbReference type="InterPro" id="IPR036388">
    <property type="entry name" value="WH-like_DNA-bd_sf"/>
</dbReference>
<dbReference type="Gene3D" id="6.10.250.690">
    <property type="match status" value="1"/>
</dbReference>
<dbReference type="SUPFAM" id="SSF46894">
    <property type="entry name" value="C-terminal effector domain of the bipartite response regulators"/>
    <property type="match status" value="1"/>
</dbReference>
<dbReference type="RefSeq" id="WP_248668406.1">
    <property type="nucleotide sequence ID" value="NZ_JALPRX010000078.1"/>
</dbReference>
<dbReference type="Proteomes" id="UP001139516">
    <property type="component" value="Unassembled WGS sequence"/>
</dbReference>
<name>A0A9X1YBM4_9PROT</name>
<dbReference type="CDD" id="cd00383">
    <property type="entry name" value="trans_reg_C"/>
    <property type="match status" value="1"/>
</dbReference>
<feature type="modified residue" description="4-aspartylphosphate" evidence="2">
    <location>
        <position position="57"/>
    </location>
</feature>
<dbReference type="InterPro" id="IPR001867">
    <property type="entry name" value="OmpR/PhoB-type_DNA-bd"/>
</dbReference>
<keyword evidence="2" id="KW-0597">Phosphoprotein</keyword>
<accession>A0A9X1YBM4</accession>
<gene>
    <name evidence="7" type="ORF">M0638_18100</name>
</gene>
<dbReference type="Gene3D" id="1.10.10.10">
    <property type="entry name" value="Winged helix-like DNA-binding domain superfamily/Winged helix DNA-binding domain"/>
    <property type="match status" value="1"/>
</dbReference>
<feature type="DNA-binding region" description="OmpR/PhoB-type" evidence="3">
    <location>
        <begin position="131"/>
        <end position="227"/>
    </location>
</feature>
<dbReference type="SMART" id="SM00448">
    <property type="entry name" value="REC"/>
    <property type="match status" value="1"/>
</dbReference>
<protein>
    <submittedName>
        <fullName evidence="7">Response regulator transcription factor</fullName>
    </submittedName>
</protein>
<keyword evidence="1 3" id="KW-0238">DNA-binding</keyword>
<evidence type="ECO:0000313" key="8">
    <source>
        <dbReference type="Proteomes" id="UP001139516"/>
    </source>
</evidence>
<evidence type="ECO:0000256" key="2">
    <source>
        <dbReference type="PROSITE-ProRule" id="PRU00169"/>
    </source>
</evidence>